<dbReference type="Gene3D" id="1.10.10.10">
    <property type="entry name" value="Winged helix-like DNA-binding domain superfamily/Winged helix DNA-binding domain"/>
    <property type="match status" value="1"/>
</dbReference>
<sequence length="185" mass="21581">MKVIKKYSAADENLYTEIVKGSEKALAQLMDNYIDPLCDYVMYFTHSKDLAEEVVADVFINLWRIRESLKIQSSLRAYLYKACRNRALDLLEKEKRHLSDDIDTFHQIRGGTSPELSLHIKDLSRRIDSLISEMPHQKQIIFRMSRIDGLKYSEIAEILSISINTVRNHMVEAVKFMAKRKVDIE</sequence>
<evidence type="ECO:0000313" key="7">
    <source>
        <dbReference type="EMBL" id="MDN5210434.1"/>
    </source>
</evidence>
<dbReference type="InterPro" id="IPR036388">
    <property type="entry name" value="WH-like_DNA-bd_sf"/>
</dbReference>
<protein>
    <submittedName>
        <fullName evidence="7">RNA polymerase sigma-70 factor</fullName>
    </submittedName>
</protein>
<feature type="domain" description="RNA polymerase sigma factor 70 region 4 type 2" evidence="6">
    <location>
        <begin position="125"/>
        <end position="177"/>
    </location>
</feature>
<accession>A0ABT8KYF1</accession>
<dbReference type="InterPro" id="IPR014284">
    <property type="entry name" value="RNA_pol_sigma-70_dom"/>
</dbReference>
<dbReference type="SUPFAM" id="SSF88946">
    <property type="entry name" value="Sigma2 domain of RNA polymerase sigma factors"/>
    <property type="match status" value="1"/>
</dbReference>
<feature type="domain" description="RNA polymerase sigma-70 region 2" evidence="5">
    <location>
        <begin position="31"/>
        <end position="96"/>
    </location>
</feature>
<evidence type="ECO:0000259" key="6">
    <source>
        <dbReference type="Pfam" id="PF08281"/>
    </source>
</evidence>
<evidence type="ECO:0000256" key="4">
    <source>
        <dbReference type="ARBA" id="ARBA00023163"/>
    </source>
</evidence>
<evidence type="ECO:0000256" key="1">
    <source>
        <dbReference type="ARBA" id="ARBA00010641"/>
    </source>
</evidence>
<dbReference type="NCBIfam" id="TIGR02937">
    <property type="entry name" value="sigma70-ECF"/>
    <property type="match status" value="1"/>
</dbReference>
<dbReference type="RefSeq" id="WP_346755778.1">
    <property type="nucleotide sequence ID" value="NZ_JAUJEB010000001.1"/>
</dbReference>
<keyword evidence="2" id="KW-0805">Transcription regulation</keyword>
<evidence type="ECO:0000256" key="3">
    <source>
        <dbReference type="ARBA" id="ARBA00023082"/>
    </source>
</evidence>
<dbReference type="Gene3D" id="1.10.1740.10">
    <property type="match status" value="1"/>
</dbReference>
<dbReference type="InterPro" id="IPR013249">
    <property type="entry name" value="RNA_pol_sigma70_r4_t2"/>
</dbReference>
<keyword evidence="4" id="KW-0804">Transcription</keyword>
<comment type="caution">
    <text evidence="7">The sequence shown here is derived from an EMBL/GenBank/DDBJ whole genome shotgun (WGS) entry which is preliminary data.</text>
</comment>
<comment type="similarity">
    <text evidence="1">Belongs to the sigma-70 factor family. ECF subfamily.</text>
</comment>
<dbReference type="SUPFAM" id="SSF88659">
    <property type="entry name" value="Sigma3 and sigma4 domains of RNA polymerase sigma factors"/>
    <property type="match status" value="1"/>
</dbReference>
<dbReference type="Proteomes" id="UP001172083">
    <property type="component" value="Unassembled WGS sequence"/>
</dbReference>
<dbReference type="InterPro" id="IPR013324">
    <property type="entry name" value="RNA_pol_sigma_r3/r4-like"/>
</dbReference>
<reference evidence="7" key="1">
    <citation type="submission" date="2023-06" db="EMBL/GenBank/DDBJ databases">
        <title>Genomic of Agaribacillus aureum.</title>
        <authorList>
            <person name="Wang G."/>
        </authorList>
    </citation>
    <scope>NUCLEOTIDE SEQUENCE</scope>
    <source>
        <strain evidence="7">BMA12</strain>
    </source>
</reference>
<dbReference type="NCBIfam" id="TIGR02985">
    <property type="entry name" value="Sig70_bacteroi1"/>
    <property type="match status" value="1"/>
</dbReference>
<gene>
    <name evidence="7" type="ORF">QQ020_00195</name>
</gene>
<dbReference type="EMBL" id="JAUJEB010000001">
    <property type="protein sequence ID" value="MDN5210434.1"/>
    <property type="molecule type" value="Genomic_DNA"/>
</dbReference>
<keyword evidence="3" id="KW-0731">Sigma factor</keyword>
<dbReference type="PANTHER" id="PTHR43133">
    <property type="entry name" value="RNA POLYMERASE ECF-TYPE SIGMA FACTO"/>
    <property type="match status" value="1"/>
</dbReference>
<dbReference type="PANTHER" id="PTHR43133:SF46">
    <property type="entry name" value="RNA POLYMERASE SIGMA-70 FACTOR ECF SUBFAMILY"/>
    <property type="match status" value="1"/>
</dbReference>
<evidence type="ECO:0000256" key="2">
    <source>
        <dbReference type="ARBA" id="ARBA00023015"/>
    </source>
</evidence>
<name>A0ABT8KYF1_9BACT</name>
<evidence type="ECO:0000259" key="5">
    <source>
        <dbReference type="Pfam" id="PF04542"/>
    </source>
</evidence>
<organism evidence="7 8">
    <name type="scientific">Agaribacillus aureus</name>
    <dbReference type="NCBI Taxonomy" id="3051825"/>
    <lineage>
        <taxon>Bacteria</taxon>
        <taxon>Pseudomonadati</taxon>
        <taxon>Bacteroidota</taxon>
        <taxon>Cytophagia</taxon>
        <taxon>Cytophagales</taxon>
        <taxon>Splendidivirgaceae</taxon>
        <taxon>Agaribacillus</taxon>
    </lineage>
</organism>
<dbReference type="Pfam" id="PF04542">
    <property type="entry name" value="Sigma70_r2"/>
    <property type="match status" value="1"/>
</dbReference>
<dbReference type="InterPro" id="IPR013325">
    <property type="entry name" value="RNA_pol_sigma_r2"/>
</dbReference>
<dbReference type="InterPro" id="IPR014327">
    <property type="entry name" value="RNA_pol_sigma70_bacteroid"/>
</dbReference>
<dbReference type="InterPro" id="IPR039425">
    <property type="entry name" value="RNA_pol_sigma-70-like"/>
</dbReference>
<dbReference type="Pfam" id="PF08281">
    <property type="entry name" value="Sigma70_r4_2"/>
    <property type="match status" value="1"/>
</dbReference>
<keyword evidence="8" id="KW-1185">Reference proteome</keyword>
<proteinExistence type="inferred from homology"/>
<dbReference type="InterPro" id="IPR007627">
    <property type="entry name" value="RNA_pol_sigma70_r2"/>
</dbReference>
<evidence type="ECO:0000313" key="8">
    <source>
        <dbReference type="Proteomes" id="UP001172083"/>
    </source>
</evidence>